<dbReference type="GO" id="GO:0006886">
    <property type="term" value="P:intracellular protein transport"/>
    <property type="evidence" value="ECO:0007669"/>
    <property type="project" value="InterPro"/>
</dbReference>
<dbReference type="OrthoDB" id="10261439at2759"/>
<dbReference type="PANTHER" id="PTHR10635:SF0">
    <property type="entry name" value="COATOMER SUBUNIT BETA"/>
    <property type="match status" value="1"/>
</dbReference>
<feature type="domain" description="Coatomer beta subunit appendage platform" evidence="1">
    <location>
        <begin position="219"/>
        <end position="335"/>
    </location>
</feature>
<dbReference type="InterPro" id="IPR016460">
    <property type="entry name" value="COPB1"/>
</dbReference>
<comment type="caution">
    <text evidence="2">The sequence shown here is derived from an EMBL/GenBank/DDBJ whole genome shotgun (WGS) entry which is preliminary data.</text>
</comment>
<dbReference type="PANTHER" id="PTHR10635">
    <property type="entry name" value="COATOMER SUBUNIT BETA"/>
    <property type="match status" value="1"/>
</dbReference>
<evidence type="ECO:0000259" key="1">
    <source>
        <dbReference type="Pfam" id="PF14806"/>
    </source>
</evidence>
<dbReference type="GO" id="GO:0005198">
    <property type="term" value="F:structural molecule activity"/>
    <property type="evidence" value="ECO:0007669"/>
    <property type="project" value="InterPro"/>
</dbReference>
<accession>A0A8H3YHL3</accession>
<dbReference type="GO" id="GO:0006888">
    <property type="term" value="P:endoplasmic reticulum to Golgi vesicle-mediated transport"/>
    <property type="evidence" value="ECO:0007669"/>
    <property type="project" value="TreeGrafter"/>
</dbReference>
<gene>
    <name evidence="2" type="ORF">NliqN6_5870</name>
</gene>
<dbReference type="GO" id="GO:0000139">
    <property type="term" value="C:Golgi membrane"/>
    <property type="evidence" value="ECO:0007669"/>
    <property type="project" value="UniProtKB-SubCell"/>
</dbReference>
<evidence type="ECO:0000313" key="2">
    <source>
        <dbReference type="EMBL" id="GHJ89468.1"/>
    </source>
</evidence>
<dbReference type="GO" id="GO:0030126">
    <property type="term" value="C:COPI vesicle coat"/>
    <property type="evidence" value="ECO:0007669"/>
    <property type="project" value="InterPro"/>
</dbReference>
<dbReference type="InterPro" id="IPR029446">
    <property type="entry name" value="COPB1_appendage_platform_dom"/>
</dbReference>
<keyword evidence="3" id="KW-1185">Reference proteome</keyword>
<protein>
    <recommendedName>
        <fullName evidence="1">Coatomer beta subunit appendage platform domain-containing protein</fullName>
    </recommendedName>
</protein>
<organism evidence="2 3">
    <name type="scientific">Naganishia liquefaciens</name>
    <dbReference type="NCBI Taxonomy" id="104408"/>
    <lineage>
        <taxon>Eukaryota</taxon>
        <taxon>Fungi</taxon>
        <taxon>Dikarya</taxon>
        <taxon>Basidiomycota</taxon>
        <taxon>Agaricomycotina</taxon>
        <taxon>Tremellomycetes</taxon>
        <taxon>Filobasidiales</taxon>
        <taxon>Filobasidiaceae</taxon>
        <taxon>Naganishia</taxon>
    </lineage>
</organism>
<reference evidence="2" key="1">
    <citation type="submission" date="2020-07" db="EMBL/GenBank/DDBJ databases">
        <title>Draft Genome Sequence of a Deep-Sea Yeast, Naganishia (Cryptococcus) liquefaciens strain N6.</title>
        <authorList>
            <person name="Han Y.W."/>
            <person name="Kajitani R."/>
            <person name="Morimoto H."/>
            <person name="Parhat M."/>
            <person name="Tsubouchi H."/>
            <person name="Bakenova O."/>
            <person name="Ogata M."/>
            <person name="Argunhan B."/>
            <person name="Aoki R."/>
            <person name="Kajiwara S."/>
            <person name="Itoh T."/>
            <person name="Iwasaki H."/>
        </authorList>
    </citation>
    <scope>NUCLEOTIDE SEQUENCE</scope>
    <source>
        <strain evidence="2">N6</strain>
    </source>
</reference>
<sequence>MLRMLPLGDCYPTLRNLAQLLAIQVLHGLLNALGATDELMQMAVIEWVQLEIKTEAANRAHWFRTIFSLLNSPSHAAKDQAATSLTVLSAAAEADNNVKLMMPKLTENVNVSEVYRQFTKKNVWGEATTSSASDLSPGSSKRLHLEAQPVRTALSVCQYSALRHSDFCLTGDTLQDLTTEFATLGYPKLVARPALHTLGPSFFHNITATIKVSSTETGVLNDVQVDMMNSATTTYLTEAQHLNLFERENKVTANTIISDPRQYMKHIMKWIDMAYLLPDPALLGDCDSVSANRRARSLFGGNALVSLSTEKTEDRDIQRHVRIRSKTQGIALSLAKSSLAVLSHLMAEFDIVAWSELSGCVLAQKAVVTTPIL</sequence>
<dbReference type="Proteomes" id="UP000620104">
    <property type="component" value="Unassembled WGS sequence"/>
</dbReference>
<dbReference type="EMBL" id="BLZA01000043">
    <property type="protein sequence ID" value="GHJ89468.1"/>
    <property type="molecule type" value="Genomic_DNA"/>
</dbReference>
<dbReference type="Pfam" id="PF14806">
    <property type="entry name" value="Coatomer_b_Cpla"/>
    <property type="match status" value="1"/>
</dbReference>
<dbReference type="AlphaFoldDB" id="A0A8H3YHL3"/>
<evidence type="ECO:0000313" key="3">
    <source>
        <dbReference type="Proteomes" id="UP000620104"/>
    </source>
</evidence>
<dbReference type="GO" id="GO:0006891">
    <property type="term" value="P:intra-Golgi vesicle-mediated transport"/>
    <property type="evidence" value="ECO:0007669"/>
    <property type="project" value="TreeGrafter"/>
</dbReference>
<name>A0A8H3YHL3_9TREE</name>
<proteinExistence type="predicted"/>